<dbReference type="PANTHER" id="PTHR42776">
    <property type="entry name" value="SERINE PEPTIDASE S9 FAMILY MEMBER"/>
    <property type="match status" value="1"/>
</dbReference>
<keyword evidence="2" id="KW-0645">Protease</keyword>
<reference evidence="5 6" key="1">
    <citation type="submission" date="2020-05" db="EMBL/GenBank/DDBJ databases">
        <title>Streptobacillus felis strain LHL191014123.</title>
        <authorList>
            <person name="Fawzy A."/>
            <person name="Rau J."/>
            <person name="Risse K."/>
            <person name="Schauerte N."/>
            <person name="Geiger C."/>
            <person name="Blom J."/>
            <person name="Imirzalioglu C."/>
            <person name="Falgenhauer J."/>
            <person name="Bach A."/>
            <person name="Herden C."/>
            <person name="Eisenberg T."/>
        </authorList>
    </citation>
    <scope>NUCLEOTIDE SEQUENCE [LARGE SCALE GENOMIC DNA]</scope>
    <source>
        <strain evidence="5 6">LHL191014123</strain>
    </source>
</reference>
<dbReference type="GO" id="GO:0006508">
    <property type="term" value="P:proteolysis"/>
    <property type="evidence" value="ECO:0007669"/>
    <property type="project" value="UniProtKB-KW"/>
</dbReference>
<evidence type="ECO:0000313" key="5">
    <source>
        <dbReference type="EMBL" id="NYV27485.1"/>
    </source>
</evidence>
<name>A0A7Z0T9Y7_9FUSO</name>
<protein>
    <submittedName>
        <fullName evidence="5">S9 family peptidase</fullName>
    </submittedName>
</protein>
<dbReference type="GO" id="GO:0004252">
    <property type="term" value="F:serine-type endopeptidase activity"/>
    <property type="evidence" value="ECO:0007669"/>
    <property type="project" value="TreeGrafter"/>
</dbReference>
<dbReference type="Proteomes" id="UP000526184">
    <property type="component" value="Unassembled WGS sequence"/>
</dbReference>
<sequence length="657" mass="76112">MSKLDILTMNEFKYLSNIKSNKSEDKFLYILSKPNLDKNSYDKEIYMYDGKEHTFLAKEGNFDFLEDNLIYFIAKRDEEEKKDEINTNIYSLRLDKAGEAKKLFSFDFPVNSIYKISEDLYLLSVTYSLYNPEYYKLPKEEKEKYLKELKEKNFRQIVDEIPFWNDNGTYIDKKRTAIFKYIPSKNEIIPLTKLDGSIAYITSVDKENKKVLFIEEIFVNKSSMYNMLKEISLENDEIITLIDNNKYVISTAKYGKNNIYLLASDMKVLGINENSRMYKIDRNTKELTMYLGDDISYGNATGSDVRLGSNEYFKVNYETEEVTFIATTEYMAELFKVNNGKLETISNKLGSVDGYTTLNNELYVLGYLDSKLCEIYRESDLKQITRYNEEVMKDKYVANPISIDFNSNGDAIKGFVLLPENFDKNKKYPAILDIHGGPKTVYGTIYYHEMQVWANRGYVVMFTNPHGSSGRGDAFSDIRGKYGTIDYEDLMTFVDVVLEKYTNIDKNNLAVTGGSYGGFMTNWITSHTNRFKVAATQRSISNWISMYGVSDIGYYFSDDQNAAKLPNKVGFEKIWNHSPLKYVENVVTPTLIIHSDEDYRCPIDQGYQWLTALKDKGIESKMVVFKGESHGLSRGGKPKARIERLTEITEWIEKYTK</sequence>
<keyword evidence="6" id="KW-1185">Reference proteome</keyword>
<dbReference type="Pfam" id="PF00326">
    <property type="entry name" value="Peptidase_S9"/>
    <property type="match status" value="1"/>
</dbReference>
<dbReference type="InterPro" id="IPR001375">
    <property type="entry name" value="Peptidase_S9_cat"/>
</dbReference>
<dbReference type="AlphaFoldDB" id="A0A7Z0T9Y7"/>
<gene>
    <name evidence="5" type="ORF">HP397_01405</name>
</gene>
<comment type="caution">
    <text evidence="5">The sequence shown here is derived from an EMBL/GenBank/DDBJ whole genome shotgun (WGS) entry which is preliminary data.</text>
</comment>
<keyword evidence="3" id="KW-0378">Hydrolase</keyword>
<comment type="similarity">
    <text evidence="1">Belongs to the peptidase S9C family.</text>
</comment>
<evidence type="ECO:0000256" key="2">
    <source>
        <dbReference type="ARBA" id="ARBA00022670"/>
    </source>
</evidence>
<organism evidence="5 6">
    <name type="scientific">Streptobacillus felis</name>
    <dbReference type="NCBI Taxonomy" id="1384509"/>
    <lineage>
        <taxon>Bacteria</taxon>
        <taxon>Fusobacteriati</taxon>
        <taxon>Fusobacteriota</taxon>
        <taxon>Fusobacteriia</taxon>
        <taxon>Fusobacteriales</taxon>
        <taxon>Leptotrichiaceae</taxon>
        <taxon>Streptobacillus</taxon>
    </lineage>
</organism>
<evidence type="ECO:0000259" key="4">
    <source>
        <dbReference type="Pfam" id="PF00326"/>
    </source>
</evidence>
<proteinExistence type="inferred from homology"/>
<accession>A0A7Z0T9Y7</accession>
<dbReference type="RefSeq" id="WP_180135406.1">
    <property type="nucleotide sequence ID" value="NZ_JABMKT010000004.1"/>
</dbReference>
<dbReference type="Gene3D" id="3.40.50.1820">
    <property type="entry name" value="alpha/beta hydrolase"/>
    <property type="match status" value="1"/>
</dbReference>
<feature type="domain" description="Peptidase S9 prolyl oligopeptidase catalytic" evidence="4">
    <location>
        <begin position="447"/>
        <end position="656"/>
    </location>
</feature>
<evidence type="ECO:0000313" key="6">
    <source>
        <dbReference type="Proteomes" id="UP000526184"/>
    </source>
</evidence>
<dbReference type="PANTHER" id="PTHR42776:SF27">
    <property type="entry name" value="DIPEPTIDYL PEPTIDASE FAMILY MEMBER 6"/>
    <property type="match status" value="1"/>
</dbReference>
<dbReference type="FunFam" id="3.40.50.1820:FF:000028">
    <property type="entry name" value="S9 family peptidase"/>
    <property type="match status" value="1"/>
</dbReference>
<dbReference type="InterPro" id="IPR029058">
    <property type="entry name" value="AB_hydrolase_fold"/>
</dbReference>
<dbReference type="EMBL" id="JABMKT010000004">
    <property type="protein sequence ID" value="NYV27485.1"/>
    <property type="molecule type" value="Genomic_DNA"/>
</dbReference>
<evidence type="ECO:0000256" key="1">
    <source>
        <dbReference type="ARBA" id="ARBA00010040"/>
    </source>
</evidence>
<dbReference type="SUPFAM" id="SSF53474">
    <property type="entry name" value="alpha/beta-Hydrolases"/>
    <property type="match status" value="1"/>
</dbReference>
<evidence type="ECO:0000256" key="3">
    <source>
        <dbReference type="ARBA" id="ARBA00022801"/>
    </source>
</evidence>